<keyword evidence="1" id="KW-0732">Signal</keyword>
<sequence length="195" mass="21247">MNRWLSITLGVVASSFLVAACSMGVGETYAPSGLDAPSMMGPATRNPSLEEYMKIVGPKAQKIDHGQLKLDGHAVTCGTRPTVMNADLDSWGGAFPGYVILNPARLEGLSTPVKFYIYHHECGHQFIGASETKADCYSIRNGVKRGWLDNNGMNDICRFISKLKGDGVHPPGPDRCQRMRQCYAEALGQNRQASR</sequence>
<evidence type="ECO:0000256" key="1">
    <source>
        <dbReference type="SAM" id="SignalP"/>
    </source>
</evidence>
<reference evidence="3" key="1">
    <citation type="journal article" date="2019" name="Int. J. Syst. Evol. Microbiol.">
        <title>The Global Catalogue of Microorganisms (GCM) 10K type strain sequencing project: providing services to taxonomists for standard genome sequencing and annotation.</title>
        <authorList>
            <consortium name="The Broad Institute Genomics Platform"/>
            <consortium name="The Broad Institute Genome Sequencing Center for Infectious Disease"/>
            <person name="Wu L."/>
            <person name="Ma J."/>
        </authorList>
    </citation>
    <scope>NUCLEOTIDE SEQUENCE [LARGE SCALE GENOMIC DNA]</scope>
    <source>
        <strain evidence="3">CCUG 61697</strain>
    </source>
</reference>
<name>A0ABW3J685_9HYPH</name>
<dbReference type="EMBL" id="JBHTJO010000001">
    <property type="protein sequence ID" value="MFD0985943.1"/>
    <property type="molecule type" value="Genomic_DNA"/>
</dbReference>
<dbReference type="Proteomes" id="UP001597102">
    <property type="component" value="Unassembled WGS sequence"/>
</dbReference>
<keyword evidence="3" id="KW-1185">Reference proteome</keyword>
<protein>
    <recommendedName>
        <fullName evidence="4">Lipoprotein</fullName>
    </recommendedName>
</protein>
<accession>A0ABW3J685</accession>
<evidence type="ECO:0008006" key="4">
    <source>
        <dbReference type="Google" id="ProtNLM"/>
    </source>
</evidence>
<gene>
    <name evidence="2" type="ORF">ACFQ2F_02395</name>
</gene>
<feature type="signal peptide" evidence="1">
    <location>
        <begin position="1"/>
        <end position="20"/>
    </location>
</feature>
<feature type="chain" id="PRO_5047069226" description="Lipoprotein" evidence="1">
    <location>
        <begin position="21"/>
        <end position="195"/>
    </location>
</feature>
<organism evidence="2 3">
    <name type="scientific">Methyloligella solikamskensis</name>
    <dbReference type="NCBI Taxonomy" id="1177756"/>
    <lineage>
        <taxon>Bacteria</taxon>
        <taxon>Pseudomonadati</taxon>
        <taxon>Pseudomonadota</taxon>
        <taxon>Alphaproteobacteria</taxon>
        <taxon>Hyphomicrobiales</taxon>
        <taxon>Hyphomicrobiaceae</taxon>
        <taxon>Methyloligella</taxon>
    </lineage>
</organism>
<evidence type="ECO:0000313" key="2">
    <source>
        <dbReference type="EMBL" id="MFD0985943.1"/>
    </source>
</evidence>
<comment type="caution">
    <text evidence="2">The sequence shown here is derived from an EMBL/GenBank/DDBJ whole genome shotgun (WGS) entry which is preliminary data.</text>
</comment>
<dbReference type="PROSITE" id="PS51257">
    <property type="entry name" value="PROKAR_LIPOPROTEIN"/>
    <property type="match status" value="1"/>
</dbReference>
<evidence type="ECO:0000313" key="3">
    <source>
        <dbReference type="Proteomes" id="UP001597102"/>
    </source>
</evidence>
<dbReference type="RefSeq" id="WP_379085163.1">
    <property type="nucleotide sequence ID" value="NZ_JBHTJO010000001.1"/>
</dbReference>
<proteinExistence type="predicted"/>